<dbReference type="SMART" id="SM00490">
    <property type="entry name" value="HELICc"/>
    <property type="match status" value="1"/>
</dbReference>
<evidence type="ECO:0000259" key="11">
    <source>
        <dbReference type="PROSITE" id="PS51195"/>
    </source>
</evidence>
<evidence type="ECO:0000256" key="4">
    <source>
        <dbReference type="ARBA" id="ARBA00022840"/>
    </source>
</evidence>
<dbReference type="CDD" id="cd18787">
    <property type="entry name" value="SF2_C_DEAD"/>
    <property type="match status" value="1"/>
</dbReference>
<dbReference type="InterPro" id="IPR000629">
    <property type="entry name" value="RNA-helicase_DEAD-box_CS"/>
</dbReference>
<evidence type="ECO:0000256" key="1">
    <source>
        <dbReference type="ARBA" id="ARBA00022741"/>
    </source>
</evidence>
<accession>A0ABQ0E3U7</accession>
<feature type="compositionally biased region" description="Basic residues" evidence="8">
    <location>
        <begin position="397"/>
        <end position="423"/>
    </location>
</feature>
<feature type="short sequence motif" description="Q motif" evidence="6">
    <location>
        <begin position="1"/>
        <end position="29"/>
    </location>
</feature>
<protein>
    <submittedName>
        <fullName evidence="12">DEAD/DEAH box helicase</fullName>
    </submittedName>
</protein>
<feature type="domain" description="DEAD-box RNA helicase Q" evidence="11">
    <location>
        <begin position="1"/>
        <end position="29"/>
    </location>
</feature>
<feature type="domain" description="Helicase ATP-binding" evidence="9">
    <location>
        <begin position="32"/>
        <end position="208"/>
    </location>
</feature>
<proteinExistence type="inferred from homology"/>
<dbReference type="InterPro" id="IPR014014">
    <property type="entry name" value="RNA_helicase_DEAD_Q_motif"/>
</dbReference>
<feature type="domain" description="Helicase C-terminal" evidence="10">
    <location>
        <begin position="234"/>
        <end position="383"/>
    </location>
</feature>
<keyword evidence="13" id="KW-1185">Reference proteome</keyword>
<dbReference type="SUPFAM" id="SSF52540">
    <property type="entry name" value="P-loop containing nucleoside triphosphate hydrolases"/>
    <property type="match status" value="1"/>
</dbReference>
<feature type="region of interest" description="Disordered" evidence="8">
    <location>
        <begin position="384"/>
        <end position="423"/>
    </location>
</feature>
<reference evidence="12 13" key="1">
    <citation type="journal article" date="2025" name="Int. J. Syst. Evol. Microbiol.">
        <title>Desulfovibrio falkowii sp. nov., Porphyromonas miyakawae sp. nov., Mediterraneibacter flintii sp. nov. and Owariibacterium komagatae gen. nov., sp. nov., isolated from human faeces.</title>
        <authorList>
            <person name="Hamaguchi T."/>
            <person name="Ohara M."/>
            <person name="Hisatomi A."/>
            <person name="Sekiguchi K."/>
            <person name="Takeda J.I."/>
            <person name="Ueyama J."/>
            <person name="Ito M."/>
            <person name="Nishiwaki H."/>
            <person name="Ogi T."/>
            <person name="Hirayama M."/>
            <person name="Ohkuma M."/>
            <person name="Sakamoto M."/>
            <person name="Ohno K."/>
        </authorList>
    </citation>
    <scope>NUCLEOTIDE SEQUENCE [LARGE SCALE GENOMIC DNA]</scope>
    <source>
        <strain evidence="12 13">13CB11C</strain>
    </source>
</reference>
<dbReference type="InterPro" id="IPR011545">
    <property type="entry name" value="DEAD/DEAH_box_helicase_dom"/>
</dbReference>
<dbReference type="InterPro" id="IPR044742">
    <property type="entry name" value="DEAD/DEAH_RhlB"/>
</dbReference>
<sequence length="423" mass="47388">MFFEEFDFEDAVLDGIVSMGFTSTTPIQEATIPPLLDGRDLLGVAQTGTGKTASYLLPIINRIYRGEFPPDKVKALIVAPTRELVQQIDRQIQGFGYFTGCTSIAIYGGTDGFAWEQQSRSTRLGVDIIVATPGRLLDLINTGSAQLGDIRYFVLDEADRMLDMGFYEDIIAIRKSIAQECQIAMFSATMPPKIATLAETLLHEPVKIELAVAKPPDSIMQCVYFCYEAQKLAIIDSLYEAEESGEKTRKSVFFASTKKKVHLLATNLSRMGFNVAEMHSDLDQTVRDQVMRDFKGGYVDMLVATDIVARGIDIDDIEVVVNFDMPHDAEDYVHRIGRTARGNDGRGIAITLVTSDDFKSFAALELFLGKRLYVMPLDPSLGEAPTYEPELYTTRQNRSKKEKYRSHASKSQRRPRGRRKQKE</sequence>
<comment type="similarity">
    <text evidence="5 7">Belongs to the DEAD box helicase family.</text>
</comment>
<dbReference type="Proteomes" id="UP001628220">
    <property type="component" value="Unassembled WGS sequence"/>
</dbReference>
<keyword evidence="3 7" id="KW-0347">Helicase</keyword>
<dbReference type="PROSITE" id="PS00039">
    <property type="entry name" value="DEAD_ATP_HELICASE"/>
    <property type="match status" value="1"/>
</dbReference>
<dbReference type="PROSITE" id="PS51194">
    <property type="entry name" value="HELICASE_CTER"/>
    <property type="match status" value="1"/>
</dbReference>
<evidence type="ECO:0000256" key="3">
    <source>
        <dbReference type="ARBA" id="ARBA00022806"/>
    </source>
</evidence>
<keyword evidence="4 7" id="KW-0067">ATP-binding</keyword>
<dbReference type="PROSITE" id="PS51195">
    <property type="entry name" value="Q_MOTIF"/>
    <property type="match status" value="1"/>
</dbReference>
<dbReference type="PANTHER" id="PTHR47959:SF13">
    <property type="entry name" value="ATP-DEPENDENT RNA HELICASE RHLE"/>
    <property type="match status" value="1"/>
</dbReference>
<dbReference type="InterPro" id="IPR050079">
    <property type="entry name" value="DEAD_box_RNA_helicase"/>
</dbReference>
<name>A0ABQ0E3U7_9PORP</name>
<dbReference type="InterPro" id="IPR014001">
    <property type="entry name" value="Helicase_ATP-bd"/>
</dbReference>
<dbReference type="EMBL" id="BAAFSF010000004">
    <property type="protein sequence ID" value="GAB1252341.1"/>
    <property type="molecule type" value="Genomic_DNA"/>
</dbReference>
<evidence type="ECO:0000313" key="12">
    <source>
        <dbReference type="EMBL" id="GAB1252341.1"/>
    </source>
</evidence>
<dbReference type="RefSeq" id="WP_411916098.1">
    <property type="nucleotide sequence ID" value="NZ_BAAFSF010000004.1"/>
</dbReference>
<dbReference type="PROSITE" id="PS51192">
    <property type="entry name" value="HELICASE_ATP_BIND_1"/>
    <property type="match status" value="1"/>
</dbReference>
<dbReference type="SMART" id="SM00487">
    <property type="entry name" value="DEXDc"/>
    <property type="match status" value="1"/>
</dbReference>
<keyword evidence="2 7" id="KW-0378">Hydrolase</keyword>
<evidence type="ECO:0000256" key="5">
    <source>
        <dbReference type="ARBA" id="ARBA00038437"/>
    </source>
</evidence>
<evidence type="ECO:0000313" key="13">
    <source>
        <dbReference type="Proteomes" id="UP001628220"/>
    </source>
</evidence>
<evidence type="ECO:0000259" key="10">
    <source>
        <dbReference type="PROSITE" id="PS51194"/>
    </source>
</evidence>
<evidence type="ECO:0000256" key="6">
    <source>
        <dbReference type="PROSITE-ProRule" id="PRU00552"/>
    </source>
</evidence>
<dbReference type="InterPro" id="IPR001650">
    <property type="entry name" value="Helicase_C-like"/>
</dbReference>
<evidence type="ECO:0000259" key="9">
    <source>
        <dbReference type="PROSITE" id="PS51192"/>
    </source>
</evidence>
<comment type="caution">
    <text evidence="12">The sequence shown here is derived from an EMBL/GenBank/DDBJ whole genome shotgun (WGS) entry which is preliminary data.</text>
</comment>
<dbReference type="InterPro" id="IPR027417">
    <property type="entry name" value="P-loop_NTPase"/>
</dbReference>
<dbReference type="GO" id="GO:0004386">
    <property type="term" value="F:helicase activity"/>
    <property type="evidence" value="ECO:0007669"/>
    <property type="project" value="UniProtKB-KW"/>
</dbReference>
<keyword evidence="1 7" id="KW-0547">Nucleotide-binding</keyword>
<organism evidence="12 13">
    <name type="scientific">Porphyromonas miyakawae</name>
    <dbReference type="NCBI Taxonomy" id="3137470"/>
    <lineage>
        <taxon>Bacteria</taxon>
        <taxon>Pseudomonadati</taxon>
        <taxon>Bacteroidota</taxon>
        <taxon>Bacteroidia</taxon>
        <taxon>Bacteroidales</taxon>
        <taxon>Porphyromonadaceae</taxon>
        <taxon>Porphyromonas</taxon>
    </lineage>
</organism>
<evidence type="ECO:0000256" key="7">
    <source>
        <dbReference type="RuleBase" id="RU000492"/>
    </source>
</evidence>
<dbReference type="CDD" id="cd00268">
    <property type="entry name" value="DEADc"/>
    <property type="match status" value="1"/>
</dbReference>
<dbReference type="Pfam" id="PF00270">
    <property type="entry name" value="DEAD"/>
    <property type="match status" value="1"/>
</dbReference>
<dbReference type="PANTHER" id="PTHR47959">
    <property type="entry name" value="ATP-DEPENDENT RNA HELICASE RHLE-RELATED"/>
    <property type="match status" value="1"/>
</dbReference>
<evidence type="ECO:0000256" key="2">
    <source>
        <dbReference type="ARBA" id="ARBA00022801"/>
    </source>
</evidence>
<evidence type="ECO:0000256" key="8">
    <source>
        <dbReference type="SAM" id="MobiDB-lite"/>
    </source>
</evidence>
<dbReference type="Pfam" id="PF00271">
    <property type="entry name" value="Helicase_C"/>
    <property type="match status" value="1"/>
</dbReference>
<dbReference type="Gene3D" id="3.40.50.300">
    <property type="entry name" value="P-loop containing nucleotide triphosphate hydrolases"/>
    <property type="match status" value="2"/>
</dbReference>
<gene>
    <name evidence="12" type="ORF">Tsumi_14470</name>
</gene>